<accession>A0ABP9XHA4</accession>
<dbReference type="EMBL" id="BAABRV010000010">
    <property type="protein sequence ID" value="GAA5534747.1"/>
    <property type="molecule type" value="Genomic_DNA"/>
</dbReference>
<proteinExistence type="predicted"/>
<protein>
    <submittedName>
        <fullName evidence="1">Uncharacterized protein</fullName>
    </submittedName>
</protein>
<keyword evidence="2" id="KW-1185">Reference proteome</keyword>
<evidence type="ECO:0000313" key="1">
    <source>
        <dbReference type="EMBL" id="GAA5534747.1"/>
    </source>
</evidence>
<evidence type="ECO:0000313" key="2">
    <source>
        <dbReference type="Proteomes" id="UP001404956"/>
    </source>
</evidence>
<reference evidence="1 2" key="1">
    <citation type="submission" date="2024-02" db="EMBL/GenBank/DDBJ databases">
        <title>Deinococcus aluminii NBRC 112889.</title>
        <authorList>
            <person name="Ichikawa N."/>
            <person name="Katano-Makiyama Y."/>
            <person name="Hidaka K."/>
        </authorList>
    </citation>
    <scope>NUCLEOTIDE SEQUENCE [LARGE SCALE GENOMIC DNA]</scope>
    <source>
        <strain evidence="1 2">NBRC 112889</strain>
    </source>
</reference>
<sequence length="90" mass="10002">MHIILAYQGPESDPSALDDAHAKAVEAGLQPFPIQEQAGHRQFTVYSEGTFPTAFKRWLTDYCPTDWVHLVVGEGEGPRIYDDSAAITRL</sequence>
<gene>
    <name evidence="1" type="ORF">Dalu01_03161</name>
</gene>
<organism evidence="1 2">
    <name type="scientific">Deinococcus aluminii</name>
    <dbReference type="NCBI Taxonomy" id="1656885"/>
    <lineage>
        <taxon>Bacteria</taxon>
        <taxon>Thermotogati</taxon>
        <taxon>Deinococcota</taxon>
        <taxon>Deinococci</taxon>
        <taxon>Deinococcales</taxon>
        <taxon>Deinococcaceae</taxon>
        <taxon>Deinococcus</taxon>
    </lineage>
</organism>
<dbReference type="Proteomes" id="UP001404956">
    <property type="component" value="Unassembled WGS sequence"/>
</dbReference>
<comment type="caution">
    <text evidence="1">The sequence shown here is derived from an EMBL/GenBank/DDBJ whole genome shotgun (WGS) entry which is preliminary data.</text>
</comment>
<name>A0ABP9XHA4_9DEIO</name>
<dbReference type="RefSeq" id="WP_345456787.1">
    <property type="nucleotide sequence ID" value="NZ_BAABRV010000010.1"/>
</dbReference>